<gene>
    <name evidence="1" type="ORF">CA983_31055</name>
</gene>
<keyword evidence="2" id="KW-1185">Reference proteome</keyword>
<reference evidence="1 2" key="1">
    <citation type="submission" date="2017-05" db="EMBL/GenBank/DDBJ databases">
        <title>Biotechnological potential of actinobacteria isolated from South African environments.</title>
        <authorList>
            <person name="Le Roes-Hill M."/>
            <person name="Prins A."/>
            <person name="Durrell K.A."/>
        </authorList>
    </citation>
    <scope>NUCLEOTIDE SEQUENCE [LARGE SCALE GENOMIC DNA]</scope>
    <source>
        <strain evidence="1 2">HMC13</strain>
    </source>
</reference>
<accession>A0A243RPV3</accession>
<protein>
    <submittedName>
        <fullName evidence="1">Uncharacterized protein</fullName>
    </submittedName>
</protein>
<sequence>MTVTTADAKTLKSALRSDVKTWHALSFSTMEEVVNFVNLEPAQGAGEVEFSFGPDGQIWLMYFL</sequence>
<comment type="caution">
    <text evidence="1">The sequence shown here is derived from an EMBL/GenBank/DDBJ whole genome shotgun (WGS) entry which is preliminary data.</text>
</comment>
<dbReference type="AlphaFoldDB" id="A0A243RPV3"/>
<dbReference type="EMBL" id="NGFN01000256">
    <property type="protein sequence ID" value="OUC96989.1"/>
    <property type="molecule type" value="Genomic_DNA"/>
</dbReference>
<name>A0A243RPV3_9ACTN</name>
<proteinExistence type="predicted"/>
<dbReference type="Proteomes" id="UP000195105">
    <property type="component" value="Unassembled WGS sequence"/>
</dbReference>
<evidence type="ECO:0000313" key="1">
    <source>
        <dbReference type="EMBL" id="OUC96989.1"/>
    </source>
</evidence>
<dbReference type="RefSeq" id="WP_086604159.1">
    <property type="nucleotide sequence ID" value="NZ_NGFN01000256.1"/>
</dbReference>
<organism evidence="1 2">
    <name type="scientific">Streptomyces swartbergensis</name>
    <dbReference type="NCBI Taxonomy" id="487165"/>
    <lineage>
        <taxon>Bacteria</taxon>
        <taxon>Bacillati</taxon>
        <taxon>Actinomycetota</taxon>
        <taxon>Actinomycetes</taxon>
        <taxon>Kitasatosporales</taxon>
        <taxon>Streptomycetaceae</taxon>
        <taxon>Streptomyces</taxon>
    </lineage>
</organism>
<evidence type="ECO:0000313" key="2">
    <source>
        <dbReference type="Proteomes" id="UP000195105"/>
    </source>
</evidence>